<accession>A0A0E9RCW0</accession>
<proteinExistence type="predicted"/>
<dbReference type="AlphaFoldDB" id="A0A0E9RCW0"/>
<reference evidence="1" key="1">
    <citation type="submission" date="2014-11" db="EMBL/GenBank/DDBJ databases">
        <authorList>
            <person name="Amaro Gonzalez C."/>
        </authorList>
    </citation>
    <scope>NUCLEOTIDE SEQUENCE</scope>
</reference>
<name>A0A0E9RCW0_ANGAN</name>
<protein>
    <submittedName>
        <fullName evidence="1">Uncharacterized protein</fullName>
    </submittedName>
</protein>
<dbReference type="EMBL" id="GBXM01081658">
    <property type="protein sequence ID" value="JAH26919.1"/>
    <property type="molecule type" value="Transcribed_RNA"/>
</dbReference>
<organism evidence="1">
    <name type="scientific">Anguilla anguilla</name>
    <name type="common">European freshwater eel</name>
    <name type="synonym">Muraena anguilla</name>
    <dbReference type="NCBI Taxonomy" id="7936"/>
    <lineage>
        <taxon>Eukaryota</taxon>
        <taxon>Metazoa</taxon>
        <taxon>Chordata</taxon>
        <taxon>Craniata</taxon>
        <taxon>Vertebrata</taxon>
        <taxon>Euteleostomi</taxon>
        <taxon>Actinopterygii</taxon>
        <taxon>Neopterygii</taxon>
        <taxon>Teleostei</taxon>
        <taxon>Anguilliformes</taxon>
        <taxon>Anguillidae</taxon>
        <taxon>Anguilla</taxon>
    </lineage>
</organism>
<evidence type="ECO:0000313" key="1">
    <source>
        <dbReference type="EMBL" id="JAH26919.1"/>
    </source>
</evidence>
<sequence length="22" mass="2667">MILQNFTYSLAKHTRNQNNLLF</sequence>
<reference evidence="1" key="2">
    <citation type="journal article" date="2015" name="Fish Shellfish Immunol.">
        <title>Early steps in the European eel (Anguilla anguilla)-Vibrio vulnificus interaction in the gills: Role of the RtxA13 toxin.</title>
        <authorList>
            <person name="Callol A."/>
            <person name="Pajuelo D."/>
            <person name="Ebbesson L."/>
            <person name="Teles M."/>
            <person name="MacKenzie S."/>
            <person name="Amaro C."/>
        </authorList>
    </citation>
    <scope>NUCLEOTIDE SEQUENCE</scope>
</reference>